<comment type="caution">
    <text evidence="7">The sequence shown here is derived from an EMBL/GenBank/DDBJ whole genome shotgun (WGS) entry which is preliminary data.</text>
</comment>
<dbReference type="Pfam" id="PF08281">
    <property type="entry name" value="Sigma70_r4_2"/>
    <property type="match status" value="1"/>
</dbReference>
<evidence type="ECO:0000256" key="1">
    <source>
        <dbReference type="ARBA" id="ARBA00010641"/>
    </source>
</evidence>
<organism evidence="7 8">
    <name type="scientific">Winogradskyella haliclonae</name>
    <dbReference type="NCBI Taxonomy" id="2048558"/>
    <lineage>
        <taxon>Bacteria</taxon>
        <taxon>Pseudomonadati</taxon>
        <taxon>Bacteroidota</taxon>
        <taxon>Flavobacteriia</taxon>
        <taxon>Flavobacteriales</taxon>
        <taxon>Flavobacteriaceae</taxon>
        <taxon>Winogradskyella</taxon>
    </lineage>
</organism>
<dbReference type="InterPro" id="IPR036388">
    <property type="entry name" value="WH-like_DNA-bd_sf"/>
</dbReference>
<accession>A0ABQ2BYU9</accession>
<dbReference type="Gene3D" id="1.10.10.10">
    <property type="entry name" value="Winged helix-like DNA-binding domain superfamily/Winged helix DNA-binding domain"/>
    <property type="match status" value="1"/>
</dbReference>
<proteinExistence type="inferred from homology"/>
<protein>
    <submittedName>
        <fullName evidence="7">RNA polymerase sigma factor</fullName>
    </submittedName>
</protein>
<keyword evidence="3" id="KW-0731">Sigma factor</keyword>
<evidence type="ECO:0000313" key="8">
    <source>
        <dbReference type="Proteomes" id="UP000624701"/>
    </source>
</evidence>
<evidence type="ECO:0000313" key="7">
    <source>
        <dbReference type="EMBL" id="GGI57095.1"/>
    </source>
</evidence>
<dbReference type="NCBIfam" id="TIGR02937">
    <property type="entry name" value="sigma70-ECF"/>
    <property type="match status" value="1"/>
</dbReference>
<dbReference type="SUPFAM" id="SSF88946">
    <property type="entry name" value="Sigma2 domain of RNA polymerase sigma factors"/>
    <property type="match status" value="1"/>
</dbReference>
<feature type="domain" description="RNA polymerase sigma factor 70 region 4 type 2" evidence="6">
    <location>
        <begin position="133"/>
        <end position="183"/>
    </location>
</feature>
<dbReference type="InterPro" id="IPR013249">
    <property type="entry name" value="RNA_pol_sigma70_r4_t2"/>
</dbReference>
<evidence type="ECO:0000256" key="4">
    <source>
        <dbReference type="ARBA" id="ARBA00023163"/>
    </source>
</evidence>
<keyword evidence="4" id="KW-0804">Transcription</keyword>
<name>A0ABQ2BYU9_9FLAO</name>
<dbReference type="InterPro" id="IPR007627">
    <property type="entry name" value="RNA_pol_sigma70_r2"/>
</dbReference>
<evidence type="ECO:0000259" key="5">
    <source>
        <dbReference type="Pfam" id="PF04542"/>
    </source>
</evidence>
<dbReference type="PANTHER" id="PTHR43133:SF62">
    <property type="entry name" value="RNA POLYMERASE SIGMA FACTOR SIGZ"/>
    <property type="match status" value="1"/>
</dbReference>
<evidence type="ECO:0000256" key="3">
    <source>
        <dbReference type="ARBA" id="ARBA00023082"/>
    </source>
</evidence>
<feature type="domain" description="RNA polymerase sigma-70 region 2" evidence="5">
    <location>
        <begin position="39"/>
        <end position="106"/>
    </location>
</feature>
<evidence type="ECO:0000256" key="2">
    <source>
        <dbReference type="ARBA" id="ARBA00023015"/>
    </source>
</evidence>
<dbReference type="InterPro" id="IPR013324">
    <property type="entry name" value="RNA_pol_sigma_r3/r4-like"/>
</dbReference>
<dbReference type="PANTHER" id="PTHR43133">
    <property type="entry name" value="RNA POLYMERASE ECF-TYPE SIGMA FACTO"/>
    <property type="match status" value="1"/>
</dbReference>
<dbReference type="Proteomes" id="UP000624701">
    <property type="component" value="Unassembled WGS sequence"/>
</dbReference>
<dbReference type="EMBL" id="BMDQ01000001">
    <property type="protein sequence ID" value="GGI57095.1"/>
    <property type="molecule type" value="Genomic_DNA"/>
</dbReference>
<dbReference type="SUPFAM" id="SSF88659">
    <property type="entry name" value="Sigma3 and sigma4 domains of RNA polymerase sigma factors"/>
    <property type="match status" value="1"/>
</dbReference>
<sequence length="201" mass="23590">MFALDEQAFTFGKFLTQMQDDALLIKQLQAKEERALSLLYDKYSGALYSVIIKMTRDEALSQDLLQETFITIWDKSHQYNPEKGRFYTWAYRIVKNKVLNYLRKNDILIQTDDLSVYENKEEPETINRNFLELNGAITKLDAHHQKAIELVYFKGLTHREAHAQMDVPLGTFKSYIQQALKQLRNTYTKIVVVLLLMIDVM</sequence>
<dbReference type="InterPro" id="IPR014284">
    <property type="entry name" value="RNA_pol_sigma-70_dom"/>
</dbReference>
<gene>
    <name evidence="7" type="ORF">GCM10011444_14040</name>
</gene>
<dbReference type="Gene3D" id="1.10.1740.10">
    <property type="match status" value="1"/>
</dbReference>
<dbReference type="InterPro" id="IPR013325">
    <property type="entry name" value="RNA_pol_sigma_r2"/>
</dbReference>
<evidence type="ECO:0000259" key="6">
    <source>
        <dbReference type="Pfam" id="PF08281"/>
    </source>
</evidence>
<keyword evidence="2" id="KW-0805">Transcription regulation</keyword>
<comment type="similarity">
    <text evidence="1">Belongs to the sigma-70 factor family. ECF subfamily.</text>
</comment>
<reference evidence="8" key="1">
    <citation type="journal article" date="2019" name="Int. J. Syst. Evol. Microbiol.">
        <title>The Global Catalogue of Microorganisms (GCM) 10K type strain sequencing project: providing services to taxonomists for standard genome sequencing and annotation.</title>
        <authorList>
            <consortium name="The Broad Institute Genomics Platform"/>
            <consortium name="The Broad Institute Genome Sequencing Center for Infectious Disease"/>
            <person name="Wu L."/>
            <person name="Ma J."/>
        </authorList>
    </citation>
    <scope>NUCLEOTIDE SEQUENCE [LARGE SCALE GENOMIC DNA]</scope>
    <source>
        <strain evidence="8">CCM 8681</strain>
    </source>
</reference>
<dbReference type="CDD" id="cd06171">
    <property type="entry name" value="Sigma70_r4"/>
    <property type="match status" value="1"/>
</dbReference>
<dbReference type="InterPro" id="IPR039425">
    <property type="entry name" value="RNA_pol_sigma-70-like"/>
</dbReference>
<keyword evidence="8" id="KW-1185">Reference proteome</keyword>
<dbReference type="Pfam" id="PF04542">
    <property type="entry name" value="Sigma70_r2"/>
    <property type="match status" value="1"/>
</dbReference>